<evidence type="ECO:0000313" key="1">
    <source>
        <dbReference type="EMBL" id="SEH67915.1"/>
    </source>
</evidence>
<reference evidence="2" key="1">
    <citation type="submission" date="2016-06" db="EMBL/GenBank/DDBJ databases">
        <authorList>
            <person name="Petersen J."/>
            <person name="Sayavedra L."/>
        </authorList>
    </citation>
    <scope>NUCLEOTIDE SEQUENCE [LARGE SCALE GENOMIC DNA]</scope>
    <source>
        <strain evidence="2">BazSymB</strain>
    </source>
</reference>
<proteinExistence type="predicted"/>
<dbReference type="Proteomes" id="UP000198559">
    <property type="component" value="Unassembled WGS sequence"/>
</dbReference>
<accession>A0A1H6K684</accession>
<gene>
    <name evidence="1" type="ORF">BAZSYMB_SCAFFOLD00033_6</name>
</gene>
<protein>
    <submittedName>
        <fullName evidence="1">[weak similarity to] virulence plasmid 28.1 kDaA protein</fullName>
    </submittedName>
</protein>
<sequence>MFAQIINCDSSIEIFNTPYPLALSNVKFSLNDCEDIDYNIIRMGTPAFEKLQKRLNSSSIEQVLSLENQQTPITEENVITDLTPPERCKIT</sequence>
<evidence type="ECO:0000313" key="2">
    <source>
        <dbReference type="Proteomes" id="UP000198559"/>
    </source>
</evidence>
<dbReference type="AlphaFoldDB" id="A0A1H6K684"/>
<dbReference type="EMBL" id="CVUD02000093">
    <property type="protein sequence ID" value="SEH67915.1"/>
    <property type="molecule type" value="Genomic_DNA"/>
</dbReference>
<name>A0A1H6K684_9GAMM</name>
<organism evidence="1 2">
    <name type="scientific">Bathymodiolus azoricus thioautotrophic gill symbiont</name>
    <dbReference type="NCBI Taxonomy" id="235205"/>
    <lineage>
        <taxon>Bacteria</taxon>
        <taxon>Pseudomonadati</taxon>
        <taxon>Pseudomonadota</taxon>
        <taxon>Gammaproteobacteria</taxon>
        <taxon>sulfur-oxidizing symbionts</taxon>
    </lineage>
</organism>